<dbReference type="GO" id="GO:0046872">
    <property type="term" value="F:metal ion binding"/>
    <property type="evidence" value="ECO:0007669"/>
    <property type="project" value="UniProtKB-KW"/>
</dbReference>
<keyword evidence="2" id="KW-0479">Metal-binding</keyword>
<dbReference type="PANTHER" id="PTHR22726:SF1">
    <property type="entry name" value="METALLOENDOPEPTIDASE OMA1, MITOCHONDRIAL"/>
    <property type="match status" value="1"/>
</dbReference>
<sequence length="303" mass="34306">MYCSALEKVPETGRWRFMDISPRFEATLVETAHQELLNEFKGKTLPYNHPLTRHIRHVVTRILESSNLGSLESPPAHALTRPVHTDDPWVTPTKHNANEMEWHLFVVNDDNMINAMASYGNIVVFTGILPVAKDQNGLAAVLGHEIAHVVARHNSERYSSMKVFIFLASIMDLIGIPLSRFIATVLYELPNSRTQEVEADKIGLKLSSRACFDPSAVPEMFKRLAQVEQAQGGLSVPFLNTHPSSTKRVELLQELLPQAYEERAASNCDVITDQFARFRDAFHHERVDHERVDDDGAASWRWT</sequence>
<dbReference type="GO" id="GO:0004222">
    <property type="term" value="F:metalloendopeptidase activity"/>
    <property type="evidence" value="ECO:0007669"/>
    <property type="project" value="InterPro"/>
</dbReference>
<evidence type="ECO:0000256" key="3">
    <source>
        <dbReference type="ARBA" id="ARBA00022801"/>
    </source>
</evidence>
<evidence type="ECO:0000313" key="9">
    <source>
        <dbReference type="Proteomes" id="UP000092993"/>
    </source>
</evidence>
<keyword evidence="9" id="KW-1185">Reference proteome</keyword>
<dbReference type="Proteomes" id="UP000092993">
    <property type="component" value="Unassembled WGS sequence"/>
</dbReference>
<keyword evidence="3 6" id="KW-0378">Hydrolase</keyword>
<comment type="caution">
    <text evidence="8">The sequence shown here is derived from an EMBL/GenBank/DDBJ whole genome shotgun (WGS) entry which is preliminary data.</text>
</comment>
<reference evidence="8 9" key="1">
    <citation type="submission" date="2016-03" db="EMBL/GenBank/DDBJ databases">
        <title>Whole genome sequencing of Grifola frondosa 9006-11.</title>
        <authorList>
            <person name="Min B."/>
            <person name="Park H."/>
            <person name="Kim J.-G."/>
            <person name="Cho H."/>
            <person name="Oh Y.-L."/>
            <person name="Kong W.-S."/>
            <person name="Choi I.-G."/>
        </authorList>
    </citation>
    <scope>NUCLEOTIDE SEQUENCE [LARGE SCALE GENOMIC DNA]</scope>
    <source>
        <strain evidence="8 9">9006-11</strain>
    </source>
</reference>
<evidence type="ECO:0000256" key="4">
    <source>
        <dbReference type="ARBA" id="ARBA00022833"/>
    </source>
</evidence>
<dbReference type="STRING" id="5627.A0A1C7M7Y7"/>
<dbReference type="EMBL" id="LUGG01000007">
    <property type="protein sequence ID" value="OBZ73023.1"/>
    <property type="molecule type" value="Genomic_DNA"/>
</dbReference>
<dbReference type="CDD" id="cd07331">
    <property type="entry name" value="M48C_Oma1_like"/>
    <property type="match status" value="1"/>
</dbReference>
<evidence type="ECO:0000256" key="5">
    <source>
        <dbReference type="ARBA" id="ARBA00023049"/>
    </source>
</evidence>
<dbReference type="GO" id="GO:0034982">
    <property type="term" value="P:mitochondrial protein processing"/>
    <property type="evidence" value="ECO:0007669"/>
    <property type="project" value="TreeGrafter"/>
</dbReference>
<name>A0A1C7M7Y7_GRIFR</name>
<gene>
    <name evidence="8" type="primary">oma1</name>
    <name evidence="8" type="ORF">A0H81_07098</name>
</gene>
<comment type="cofactor">
    <cofactor evidence="6">
        <name>Zn(2+)</name>
        <dbReference type="ChEBI" id="CHEBI:29105"/>
    </cofactor>
    <text evidence="6">Binds 1 zinc ion per subunit.</text>
</comment>
<dbReference type="GO" id="GO:0006515">
    <property type="term" value="P:protein quality control for misfolded or incompletely synthesized proteins"/>
    <property type="evidence" value="ECO:0007669"/>
    <property type="project" value="TreeGrafter"/>
</dbReference>
<dbReference type="Pfam" id="PF01435">
    <property type="entry name" value="Peptidase_M48"/>
    <property type="match status" value="1"/>
</dbReference>
<dbReference type="PANTHER" id="PTHR22726">
    <property type="entry name" value="METALLOENDOPEPTIDASE OMA1"/>
    <property type="match status" value="1"/>
</dbReference>
<evidence type="ECO:0000256" key="1">
    <source>
        <dbReference type="ARBA" id="ARBA00022670"/>
    </source>
</evidence>
<dbReference type="GO" id="GO:0005743">
    <property type="term" value="C:mitochondrial inner membrane"/>
    <property type="evidence" value="ECO:0007669"/>
    <property type="project" value="TreeGrafter"/>
</dbReference>
<dbReference type="InterPro" id="IPR051156">
    <property type="entry name" value="Mito/Outer_Membr_Metalloprot"/>
</dbReference>
<dbReference type="AlphaFoldDB" id="A0A1C7M7Y7"/>
<keyword evidence="1 6" id="KW-0645">Protease</keyword>
<dbReference type="Gene3D" id="3.30.2010.10">
    <property type="entry name" value="Metalloproteases ('zincins'), catalytic domain"/>
    <property type="match status" value="1"/>
</dbReference>
<comment type="similarity">
    <text evidence="6">Belongs to the peptidase M48 family.</text>
</comment>
<dbReference type="InterPro" id="IPR001915">
    <property type="entry name" value="Peptidase_M48"/>
</dbReference>
<accession>A0A1C7M7Y7</accession>
<evidence type="ECO:0000313" key="8">
    <source>
        <dbReference type="EMBL" id="OBZ73023.1"/>
    </source>
</evidence>
<protein>
    <submittedName>
        <fullName evidence="8">Mitochondrial metalloendopeptidase OMA1</fullName>
    </submittedName>
</protein>
<evidence type="ECO:0000256" key="6">
    <source>
        <dbReference type="RuleBase" id="RU003983"/>
    </source>
</evidence>
<evidence type="ECO:0000256" key="2">
    <source>
        <dbReference type="ARBA" id="ARBA00022723"/>
    </source>
</evidence>
<keyword evidence="4 6" id="KW-0862">Zinc</keyword>
<organism evidence="8 9">
    <name type="scientific">Grifola frondosa</name>
    <name type="common">Maitake</name>
    <name type="synonym">Polyporus frondosus</name>
    <dbReference type="NCBI Taxonomy" id="5627"/>
    <lineage>
        <taxon>Eukaryota</taxon>
        <taxon>Fungi</taxon>
        <taxon>Dikarya</taxon>
        <taxon>Basidiomycota</taxon>
        <taxon>Agaricomycotina</taxon>
        <taxon>Agaricomycetes</taxon>
        <taxon>Polyporales</taxon>
        <taxon>Grifolaceae</taxon>
        <taxon>Grifola</taxon>
    </lineage>
</organism>
<proteinExistence type="inferred from homology"/>
<keyword evidence="5 6" id="KW-0482">Metalloprotease</keyword>
<dbReference type="OMA" id="ACFDFRY"/>
<feature type="domain" description="Peptidase M48" evidence="7">
    <location>
        <begin position="96"/>
        <end position="254"/>
    </location>
</feature>
<evidence type="ECO:0000259" key="7">
    <source>
        <dbReference type="Pfam" id="PF01435"/>
    </source>
</evidence>
<dbReference type="OrthoDB" id="7464992at2759"/>